<evidence type="ECO:0000256" key="1">
    <source>
        <dbReference type="SAM" id="MobiDB-lite"/>
    </source>
</evidence>
<organism evidence="2 3">
    <name type="scientific">Phtheirospermum japonicum</name>
    <dbReference type="NCBI Taxonomy" id="374723"/>
    <lineage>
        <taxon>Eukaryota</taxon>
        <taxon>Viridiplantae</taxon>
        <taxon>Streptophyta</taxon>
        <taxon>Embryophyta</taxon>
        <taxon>Tracheophyta</taxon>
        <taxon>Spermatophyta</taxon>
        <taxon>Magnoliopsida</taxon>
        <taxon>eudicotyledons</taxon>
        <taxon>Gunneridae</taxon>
        <taxon>Pentapetalae</taxon>
        <taxon>asterids</taxon>
        <taxon>lamiids</taxon>
        <taxon>Lamiales</taxon>
        <taxon>Orobanchaceae</taxon>
        <taxon>Orobanchaceae incertae sedis</taxon>
        <taxon>Phtheirospermum</taxon>
    </lineage>
</organism>
<name>A0A830BKT2_9LAMI</name>
<protein>
    <submittedName>
        <fullName evidence="2">Uncharacterized protein</fullName>
    </submittedName>
</protein>
<evidence type="ECO:0000313" key="2">
    <source>
        <dbReference type="EMBL" id="GFP88200.1"/>
    </source>
</evidence>
<reference evidence="2" key="1">
    <citation type="submission" date="2020-07" db="EMBL/GenBank/DDBJ databases">
        <title>Ethylene signaling mediates host invasion by parasitic plants.</title>
        <authorList>
            <person name="Yoshida S."/>
        </authorList>
    </citation>
    <scope>NUCLEOTIDE SEQUENCE</scope>
    <source>
        <strain evidence="2">Okayama</strain>
    </source>
</reference>
<gene>
    <name evidence="2" type="ORF">PHJA_000963700</name>
</gene>
<keyword evidence="3" id="KW-1185">Reference proteome</keyword>
<evidence type="ECO:0000313" key="3">
    <source>
        <dbReference type="Proteomes" id="UP000653305"/>
    </source>
</evidence>
<proteinExistence type="predicted"/>
<sequence length="183" mass="19394">MPNVARLWSPAAQQRRCPLLASTVSSETGHSTSSPTTSPRPSSSPSCEAARAPPPPRSARVHRPPGHVPTPQRAFSGTTTSSRTTARTLRCTARRASSRLDRVGVGRSGQASSVIGAPLAALLSSPAEFAAAGPRRGGYGDGGDLLREQIPRRILAVRTGCCQIYIYIYIILKFSPSLLNFDS</sequence>
<dbReference type="AlphaFoldDB" id="A0A830BKT2"/>
<feature type="compositionally biased region" description="Low complexity" evidence="1">
    <location>
        <begin position="22"/>
        <end position="51"/>
    </location>
</feature>
<feature type="region of interest" description="Disordered" evidence="1">
    <location>
        <begin position="19"/>
        <end position="87"/>
    </location>
</feature>
<accession>A0A830BKT2</accession>
<feature type="compositionally biased region" description="Low complexity" evidence="1">
    <location>
        <begin position="73"/>
        <end position="87"/>
    </location>
</feature>
<dbReference type="EMBL" id="BMAC01000164">
    <property type="protein sequence ID" value="GFP88200.1"/>
    <property type="molecule type" value="Genomic_DNA"/>
</dbReference>
<comment type="caution">
    <text evidence="2">The sequence shown here is derived from an EMBL/GenBank/DDBJ whole genome shotgun (WGS) entry which is preliminary data.</text>
</comment>
<dbReference type="Proteomes" id="UP000653305">
    <property type="component" value="Unassembled WGS sequence"/>
</dbReference>